<evidence type="ECO:0000259" key="1">
    <source>
        <dbReference type="Pfam" id="PF01966"/>
    </source>
</evidence>
<dbReference type="PANTHER" id="PTHR38659">
    <property type="entry name" value="METAL-DEPENDENT PHOSPHOHYDROLASE"/>
    <property type="match status" value="1"/>
</dbReference>
<gene>
    <name evidence="2" type="ORF">AVDCRST_MAG05-2648</name>
</gene>
<feature type="domain" description="HD" evidence="1">
    <location>
        <begin position="23"/>
        <end position="112"/>
    </location>
</feature>
<organism evidence="2">
    <name type="scientific">uncultured Rubrobacteraceae bacterium</name>
    <dbReference type="NCBI Taxonomy" id="349277"/>
    <lineage>
        <taxon>Bacteria</taxon>
        <taxon>Bacillati</taxon>
        <taxon>Actinomycetota</taxon>
        <taxon>Rubrobacteria</taxon>
        <taxon>Rubrobacterales</taxon>
        <taxon>Rubrobacteraceae</taxon>
        <taxon>environmental samples</taxon>
    </lineage>
</organism>
<dbReference type="Pfam" id="PF01966">
    <property type="entry name" value="HD"/>
    <property type="match status" value="1"/>
</dbReference>
<dbReference type="AlphaFoldDB" id="A0A6J4ST85"/>
<dbReference type="PANTHER" id="PTHR38659:SF1">
    <property type="entry name" value="METAL DEPENDENT PHOSPHOHYDROLASE"/>
    <property type="match status" value="1"/>
</dbReference>
<dbReference type="EMBL" id="CADCVM010000291">
    <property type="protein sequence ID" value="CAA9504591.1"/>
    <property type="molecule type" value="Genomic_DNA"/>
</dbReference>
<dbReference type="InterPro" id="IPR006675">
    <property type="entry name" value="HDIG_dom"/>
</dbReference>
<dbReference type="InterPro" id="IPR006674">
    <property type="entry name" value="HD_domain"/>
</dbReference>
<accession>A0A6J4ST85</accession>
<proteinExistence type="predicted"/>
<protein>
    <submittedName>
        <fullName evidence="2">HDIG domain protein</fullName>
    </submittedName>
</protein>
<sequence length="193" mass="21858">MTLDRNEAWNLMSEWTEGDSLRKHMLAVEAAMRAYARKFGEDEEKWGVTGLLHDMDYEKHPTPEEHPLVGVAELRRRGYPEDVLHAIEGHADYLDTPRDTPMSKTLYAVDELSGFIVACALMRPERLEGMKAKSVRKKMKQKSFAAAVNREDIVRGAEDLGVDLNEHIEFVAAALRERADALGLKPEVEPEGR</sequence>
<name>A0A6J4ST85_9ACTN</name>
<reference evidence="2" key="1">
    <citation type="submission" date="2020-02" db="EMBL/GenBank/DDBJ databases">
        <authorList>
            <person name="Meier V. D."/>
        </authorList>
    </citation>
    <scope>NUCLEOTIDE SEQUENCE</scope>
    <source>
        <strain evidence="2">AVDCRST_MAG05</strain>
    </source>
</reference>
<dbReference type="Gene3D" id="1.10.3210.10">
    <property type="entry name" value="Hypothetical protein af1432"/>
    <property type="match status" value="1"/>
</dbReference>
<evidence type="ECO:0000313" key="2">
    <source>
        <dbReference type="EMBL" id="CAA9504591.1"/>
    </source>
</evidence>
<dbReference type="NCBIfam" id="TIGR00277">
    <property type="entry name" value="HDIG"/>
    <property type="match status" value="1"/>
</dbReference>
<dbReference type="SUPFAM" id="SSF109604">
    <property type="entry name" value="HD-domain/PDEase-like"/>
    <property type="match status" value="1"/>
</dbReference>